<dbReference type="AlphaFoldDB" id="A0A3S5ARJ4"/>
<comment type="caution">
    <text evidence="1">The sequence shown here is derived from an EMBL/GenBank/DDBJ whole genome shotgun (WGS) entry which is preliminary data.</text>
</comment>
<evidence type="ECO:0000313" key="1">
    <source>
        <dbReference type="EMBL" id="VEL23357.1"/>
    </source>
</evidence>
<reference evidence="1" key="1">
    <citation type="submission" date="2018-11" db="EMBL/GenBank/DDBJ databases">
        <authorList>
            <consortium name="Pathogen Informatics"/>
        </authorList>
    </citation>
    <scope>NUCLEOTIDE SEQUENCE</scope>
</reference>
<proteinExistence type="predicted"/>
<organism evidence="1 2">
    <name type="scientific">Protopolystoma xenopodis</name>
    <dbReference type="NCBI Taxonomy" id="117903"/>
    <lineage>
        <taxon>Eukaryota</taxon>
        <taxon>Metazoa</taxon>
        <taxon>Spiralia</taxon>
        <taxon>Lophotrochozoa</taxon>
        <taxon>Platyhelminthes</taxon>
        <taxon>Monogenea</taxon>
        <taxon>Polyopisthocotylea</taxon>
        <taxon>Polystomatidea</taxon>
        <taxon>Polystomatidae</taxon>
        <taxon>Protopolystoma</taxon>
    </lineage>
</organism>
<protein>
    <submittedName>
        <fullName evidence="1">Uncharacterized protein</fullName>
    </submittedName>
</protein>
<gene>
    <name evidence="1" type="ORF">PXEA_LOCUS16797</name>
</gene>
<accession>A0A3S5ARJ4</accession>
<keyword evidence="2" id="KW-1185">Reference proteome</keyword>
<evidence type="ECO:0000313" key="2">
    <source>
        <dbReference type="Proteomes" id="UP000784294"/>
    </source>
</evidence>
<name>A0A3S5ARJ4_9PLAT</name>
<dbReference type="Proteomes" id="UP000784294">
    <property type="component" value="Unassembled WGS sequence"/>
</dbReference>
<dbReference type="EMBL" id="CAAALY010061487">
    <property type="protein sequence ID" value="VEL23357.1"/>
    <property type="molecule type" value="Genomic_DNA"/>
</dbReference>
<sequence length="133" mass="15012">MTSFSLPRLPEPQFESVAFSLVVKAQACLPSRWHISPLPPALFRRIPHLPRQPPPLAPTNISLETLHTLRLQRPDEHQVSGEGRVVATTLGRAYSRAVACWTCRLRHLKTSRHKFAVWQASLNRHASGRRGEA</sequence>